<dbReference type="InterPro" id="IPR058192">
    <property type="entry name" value="WHD_ROQ1-like"/>
</dbReference>
<dbReference type="SMART" id="SM00255">
    <property type="entry name" value="TIR"/>
    <property type="match status" value="1"/>
</dbReference>
<dbReference type="InterPro" id="IPR032675">
    <property type="entry name" value="LRR_dom_sf"/>
</dbReference>
<protein>
    <recommendedName>
        <fullName evidence="5">TIR domain-containing protein</fullName>
    </recommendedName>
</protein>
<evidence type="ECO:0000313" key="7">
    <source>
        <dbReference type="Proteomes" id="UP001634007"/>
    </source>
</evidence>
<dbReference type="GO" id="GO:0051707">
    <property type="term" value="P:response to other organism"/>
    <property type="evidence" value="ECO:0007669"/>
    <property type="project" value="UniProtKB-ARBA"/>
</dbReference>
<dbReference type="InterPro" id="IPR055414">
    <property type="entry name" value="LRR_R13L4/SHOC2-like"/>
</dbReference>
<dbReference type="Gene3D" id="3.40.50.300">
    <property type="entry name" value="P-loop containing nucleotide triphosphate hydrolases"/>
    <property type="match status" value="1"/>
</dbReference>
<keyword evidence="2" id="KW-0677">Repeat</keyword>
<keyword evidence="4" id="KW-0520">NAD</keyword>
<dbReference type="Pfam" id="PF01582">
    <property type="entry name" value="TIR"/>
    <property type="match status" value="1"/>
</dbReference>
<keyword evidence="1" id="KW-0433">Leucine-rich repeat</keyword>
<dbReference type="PRINTS" id="PR00364">
    <property type="entry name" value="DISEASERSIST"/>
</dbReference>
<dbReference type="PROSITE" id="PS50104">
    <property type="entry name" value="TIR"/>
    <property type="match status" value="1"/>
</dbReference>
<dbReference type="Pfam" id="PF00931">
    <property type="entry name" value="NB-ARC"/>
    <property type="match status" value="1"/>
</dbReference>
<dbReference type="SUPFAM" id="SSF52540">
    <property type="entry name" value="P-loop containing nucleoside triphosphate hydrolases"/>
    <property type="match status" value="1"/>
</dbReference>
<dbReference type="Gene3D" id="1.10.8.430">
    <property type="entry name" value="Helical domain of apoptotic protease-activating factors"/>
    <property type="match status" value="1"/>
</dbReference>
<dbReference type="PANTHER" id="PTHR11017:SF570">
    <property type="entry name" value="DISEASE RESISTANCE PROTEIN (TIR-NBS CLASS)-RELATED"/>
    <property type="match status" value="1"/>
</dbReference>
<dbReference type="EMBL" id="JBJKBG010000003">
    <property type="protein sequence ID" value="KAL3745559.1"/>
    <property type="molecule type" value="Genomic_DNA"/>
</dbReference>
<dbReference type="InterPro" id="IPR027417">
    <property type="entry name" value="P-loop_NTPase"/>
</dbReference>
<dbReference type="InterPro" id="IPR001611">
    <property type="entry name" value="Leu-rich_rpt"/>
</dbReference>
<dbReference type="Pfam" id="PF23598">
    <property type="entry name" value="LRR_14"/>
    <property type="match status" value="1"/>
</dbReference>
<dbReference type="AlphaFoldDB" id="A0ABD3L4M9"/>
<dbReference type="InterPro" id="IPR042197">
    <property type="entry name" value="Apaf_helical"/>
</dbReference>
<dbReference type="InterPro" id="IPR035897">
    <property type="entry name" value="Toll_tir_struct_dom_sf"/>
</dbReference>
<dbReference type="InterPro" id="IPR044974">
    <property type="entry name" value="Disease_R_plants"/>
</dbReference>
<dbReference type="InterPro" id="IPR000157">
    <property type="entry name" value="TIR_dom"/>
</dbReference>
<evidence type="ECO:0000256" key="4">
    <source>
        <dbReference type="ARBA" id="ARBA00023027"/>
    </source>
</evidence>
<accession>A0ABD3L4M9</accession>
<dbReference type="GO" id="GO:0006952">
    <property type="term" value="P:defense response"/>
    <property type="evidence" value="ECO:0007669"/>
    <property type="project" value="UniProtKB-KW"/>
</dbReference>
<dbReference type="InterPro" id="IPR002182">
    <property type="entry name" value="NB-ARC"/>
</dbReference>
<keyword evidence="3" id="KW-0611">Plant defense</keyword>
<dbReference type="Pfam" id="PF23282">
    <property type="entry name" value="WHD_ROQ1"/>
    <property type="match status" value="1"/>
</dbReference>
<dbReference type="SUPFAM" id="SSF52200">
    <property type="entry name" value="Toll/Interleukin receptor TIR domain"/>
    <property type="match status" value="1"/>
</dbReference>
<dbReference type="Proteomes" id="UP001634007">
    <property type="component" value="Unassembled WGS sequence"/>
</dbReference>
<comment type="caution">
    <text evidence="6">The sequence shown here is derived from an EMBL/GenBank/DDBJ whole genome shotgun (WGS) entry which is preliminary data.</text>
</comment>
<evidence type="ECO:0000313" key="6">
    <source>
        <dbReference type="EMBL" id="KAL3745559.1"/>
    </source>
</evidence>
<reference evidence="6 7" key="1">
    <citation type="submission" date="2024-11" db="EMBL/GenBank/DDBJ databases">
        <title>Chromosome-level genome assembly of Eucalyptus globulus Labill. provides insights into its genome evolution.</title>
        <authorList>
            <person name="Li X."/>
        </authorList>
    </citation>
    <scope>NUCLEOTIDE SEQUENCE [LARGE SCALE GENOMIC DNA]</scope>
    <source>
        <strain evidence="6">CL2024</strain>
        <tissue evidence="6">Fresh tender leaves</tissue>
    </source>
</reference>
<dbReference type="PANTHER" id="PTHR11017">
    <property type="entry name" value="LEUCINE-RICH REPEAT-CONTAINING PROTEIN"/>
    <property type="match status" value="1"/>
</dbReference>
<feature type="domain" description="TIR" evidence="5">
    <location>
        <begin position="21"/>
        <end position="185"/>
    </location>
</feature>
<dbReference type="PROSITE" id="PS51450">
    <property type="entry name" value="LRR"/>
    <property type="match status" value="1"/>
</dbReference>
<dbReference type="Gene3D" id="3.80.10.10">
    <property type="entry name" value="Ribonuclease Inhibitor"/>
    <property type="match status" value="2"/>
</dbReference>
<gene>
    <name evidence="6" type="ORF">ACJRO7_014642</name>
</gene>
<proteinExistence type="predicted"/>
<sequence length="990" mass="112635">MKRKRSSSPEIGSTSDGTLGALFDVFLSFRGPDTRTNFTDTLYYALLDKGIRVFIDKKGIGVGEEIEPEIFHAIDDSKICIPIFSKGYASSRWCLRELEHMMQRRKTNELEILPVFYDVEPSDVKLETRVYRDALTQHKKECGVETVQGWEDALKEVTKIKGWDAKNKGYGELAHLIARKVSVKLKVSSVYISDELVGTDESVNEIVDMLNVESKDIRIIGIWGMGGIGKTTLAKVVYSKLSTNFESHSFISDIREASKGFGLLNVQRQLISNIIGDVGVELSSIDHGMNMIKDQFCRMKVLIFLDDVDHASQLMALAAKKEWFGMGSRIVVTTRNKSVLCKFQSQFEHCLIYEAKELNNLAALRLFSKHAFRSDYPPNAFLSLSTEVITKTGGLPLAIEVIGSFLCGKTKEVVWQDTLEKMDHLLHEDVKEKLMLSYEKLDHPQKQIFLDIACFLSGKNKSYATYMWDDCGFFPEEGIDVLLLMSLVKIGEENTLWMHDQLKDLGKSIVHQEYYKDPRKGSRVWELGGPDIVQNRKGIKTIAMYCIPYKVPIQDSILTSEDLNEVPNIRFLTVSGSTFSGDFGNLFLELRWLTWNGCPKEMQATNFSTKNLVILDLSWSFIDEHWGGWTQLKVATKLKVLNLLGCDMLKETPDLFAFLSLEILILGWCRALTKLPNSIGMLKCLIELDVSYTSIIELPNTIVNLKSLKVLKMNQSYMQKLPEAIGMMEKLEEIYGEHCGQLKMIPSDIVRLSFLKTLKLTGTHVENVPKLPESLVSLYFSSSAVEKVLEIFNPVNLPTLRNLELCFGEDDDETFVYHKSEQQPHAFYSSVHMKLLSSTIVSSFGGWLHCIGELELNQCKNLRQIQQLPSSLRKLKISDCNLSGVVDLSNLENLLELRLTDNRICAIQGLERLKNLQLFKLWMCRFLQTLPNLCNLKNLKDFELVDCPRLVEIEGLDRLESLERLDILLCGSLQSLPNLSRLKKLKMSWW</sequence>
<evidence type="ECO:0000256" key="3">
    <source>
        <dbReference type="ARBA" id="ARBA00022821"/>
    </source>
</evidence>
<dbReference type="Gene3D" id="3.40.50.10140">
    <property type="entry name" value="Toll/interleukin-1 receptor homology (TIR) domain"/>
    <property type="match status" value="1"/>
</dbReference>
<organism evidence="6 7">
    <name type="scientific">Eucalyptus globulus</name>
    <name type="common">Tasmanian blue gum</name>
    <dbReference type="NCBI Taxonomy" id="34317"/>
    <lineage>
        <taxon>Eukaryota</taxon>
        <taxon>Viridiplantae</taxon>
        <taxon>Streptophyta</taxon>
        <taxon>Embryophyta</taxon>
        <taxon>Tracheophyta</taxon>
        <taxon>Spermatophyta</taxon>
        <taxon>Magnoliopsida</taxon>
        <taxon>eudicotyledons</taxon>
        <taxon>Gunneridae</taxon>
        <taxon>Pentapetalae</taxon>
        <taxon>rosids</taxon>
        <taxon>malvids</taxon>
        <taxon>Myrtales</taxon>
        <taxon>Myrtaceae</taxon>
        <taxon>Myrtoideae</taxon>
        <taxon>Eucalypteae</taxon>
        <taxon>Eucalyptus</taxon>
    </lineage>
</organism>
<dbReference type="SUPFAM" id="SSF52058">
    <property type="entry name" value="L domain-like"/>
    <property type="match status" value="2"/>
</dbReference>
<evidence type="ECO:0000256" key="2">
    <source>
        <dbReference type="ARBA" id="ARBA00022737"/>
    </source>
</evidence>
<dbReference type="FunFam" id="3.40.50.10140:FF:000007">
    <property type="entry name" value="Disease resistance protein (TIR-NBS-LRR class)"/>
    <property type="match status" value="1"/>
</dbReference>
<evidence type="ECO:0000259" key="5">
    <source>
        <dbReference type="PROSITE" id="PS50104"/>
    </source>
</evidence>
<name>A0ABD3L4M9_EUCGL</name>
<evidence type="ECO:0000256" key="1">
    <source>
        <dbReference type="ARBA" id="ARBA00022614"/>
    </source>
</evidence>
<keyword evidence="7" id="KW-1185">Reference proteome</keyword>